<proteinExistence type="predicted"/>
<name>A0AC61NHS8_9BACT</name>
<dbReference type="EMBL" id="CP081303">
    <property type="protein sequence ID" value="QZE15098.1"/>
    <property type="molecule type" value="Genomic_DNA"/>
</dbReference>
<organism evidence="1 2">
    <name type="scientific">Halosquirtibacter laminarini</name>
    <dbReference type="NCBI Taxonomy" id="3374600"/>
    <lineage>
        <taxon>Bacteria</taxon>
        <taxon>Pseudomonadati</taxon>
        <taxon>Bacteroidota</taxon>
        <taxon>Bacteroidia</taxon>
        <taxon>Marinilabiliales</taxon>
        <taxon>Prolixibacteraceae</taxon>
        <taxon>Halosquirtibacter</taxon>
    </lineage>
</organism>
<reference evidence="1" key="1">
    <citation type="submission" date="2021-08" db="EMBL/GenBank/DDBJ databases">
        <title>Novel anaerobic bacterium isolated from sea squirt in East Sea, Republic of Korea.</title>
        <authorList>
            <person name="Nguyen T.H."/>
            <person name="Li Z."/>
            <person name="Lee Y.-J."/>
            <person name="Ko J."/>
            <person name="Kim S.-G."/>
        </authorList>
    </citation>
    <scope>NUCLEOTIDE SEQUENCE</scope>
    <source>
        <strain evidence="1">KCTC 25031</strain>
    </source>
</reference>
<sequence>MVKKHPQERLKTKVRVKKIDKRPFYNEILSNGVVKATRKASIPFKVASTILNVYVANGDRVSKGALLAQLESRELNVQYRKAKLAYDKSLIDLKDKLLTYGVSSIEDTTKIRSEQLIMAKIESGYTRACIELESAKEDLRNVEVRAPFHGVISDLKAESFNPTTSYKKCCNIINDRKVWIDFTILEEEVLKVTKGARVKIILDADRTHTITGEVVSIDPSVDANGMVHVRGILSNAQHRLMDGMKADVIVSSLAGERLVVPKSAVLYRQSKKVVFVHHHGTAEWVYVKVGEENSQEVTIIEGDIKEGDEVVVSNNFNLAHKTPIQVIR</sequence>
<dbReference type="Proteomes" id="UP000826212">
    <property type="component" value="Chromosome"/>
</dbReference>
<evidence type="ECO:0000313" key="2">
    <source>
        <dbReference type="Proteomes" id="UP000826212"/>
    </source>
</evidence>
<evidence type="ECO:0000313" key="1">
    <source>
        <dbReference type="EMBL" id="QZE15098.1"/>
    </source>
</evidence>
<gene>
    <name evidence="1" type="ORF">K4L44_04520</name>
</gene>
<accession>A0AC61NHS8</accession>
<protein>
    <submittedName>
        <fullName evidence="1">Efflux RND transporter periplasmic adaptor subunit</fullName>
    </submittedName>
</protein>
<keyword evidence="2" id="KW-1185">Reference proteome</keyword>